<dbReference type="AlphaFoldDB" id="A0A979G3I0"/>
<dbReference type="EMBL" id="CP001699">
    <property type="protein sequence ID" value="ACU60023.1"/>
    <property type="molecule type" value="Genomic_DNA"/>
</dbReference>
<protein>
    <submittedName>
        <fullName evidence="1">Uncharacterized protein</fullName>
    </submittedName>
</protein>
<evidence type="ECO:0000313" key="1">
    <source>
        <dbReference type="EMBL" id="ACU60023.1"/>
    </source>
</evidence>
<sequence>MPDSDELPVLLNSLNLIKNKTLNTIREIYTEIVYKSSGGFQAGCLRSKIDNLYF</sequence>
<proteinExistence type="predicted"/>
<dbReference type="Proteomes" id="UP000002215">
    <property type="component" value="Chromosome"/>
</dbReference>
<accession>A0A979G3I0</accession>
<dbReference type="KEGG" id="cpi:Cpin_2539"/>
<name>A0A979G3I0_CHIPD</name>
<gene>
    <name evidence="1" type="ordered locus">Cpin_2539</name>
</gene>
<reference evidence="2" key="1">
    <citation type="submission" date="2009-08" db="EMBL/GenBank/DDBJ databases">
        <title>The complete genome of Chitinophaga pinensis DSM 2588.</title>
        <authorList>
            <consortium name="US DOE Joint Genome Institute (JGI-PGF)"/>
            <person name="Lucas S."/>
            <person name="Copeland A."/>
            <person name="Lapidus A."/>
            <person name="Glavina del Rio T."/>
            <person name="Dalin E."/>
            <person name="Tice H."/>
            <person name="Bruce D."/>
            <person name="Goodwin L."/>
            <person name="Pitluck S."/>
            <person name="Kyrpides N."/>
            <person name="Mavromatis K."/>
            <person name="Ivanova N."/>
            <person name="Mikhailova N."/>
            <person name="Sims D."/>
            <person name="Meinche L."/>
            <person name="Brettin T."/>
            <person name="Detter J.C."/>
            <person name="Han C."/>
            <person name="Larimer F."/>
            <person name="Land M."/>
            <person name="Hauser L."/>
            <person name="Markowitz V."/>
            <person name="Cheng J.-F."/>
            <person name="Hugenholtz P."/>
            <person name="Woyke T."/>
            <person name="Wu D."/>
            <person name="Spring S."/>
            <person name="Klenk H.-P."/>
            <person name="Eisen J.A."/>
        </authorList>
    </citation>
    <scope>NUCLEOTIDE SEQUENCE [LARGE SCALE GENOMIC DNA]</scope>
    <source>
        <strain evidence="2">ATCC 43595 / DSM 2588 / LMG 13176 / NBRC 15968 / NCIMB 11800 / UQM 2034</strain>
    </source>
</reference>
<organism evidence="1 2">
    <name type="scientific">Chitinophaga pinensis (strain ATCC 43595 / DSM 2588 / LMG 13176 / NBRC 15968 / NCIMB 11800 / UQM 2034)</name>
    <dbReference type="NCBI Taxonomy" id="485918"/>
    <lineage>
        <taxon>Bacteria</taxon>
        <taxon>Pseudomonadati</taxon>
        <taxon>Bacteroidota</taxon>
        <taxon>Chitinophagia</taxon>
        <taxon>Chitinophagales</taxon>
        <taxon>Chitinophagaceae</taxon>
        <taxon>Chitinophaga</taxon>
    </lineage>
</organism>
<evidence type="ECO:0000313" key="2">
    <source>
        <dbReference type="Proteomes" id="UP000002215"/>
    </source>
</evidence>
<reference evidence="1 2" key="2">
    <citation type="journal article" date="2010" name="Stand. Genomic Sci.">
        <title>Complete genome sequence of Chitinophaga pinensis type strain (UQM 2034).</title>
        <authorList>
            <person name="Glavina Del Rio T."/>
            <person name="Abt B."/>
            <person name="Spring S."/>
            <person name="Lapidus A."/>
            <person name="Nolan M."/>
            <person name="Tice H."/>
            <person name="Copeland A."/>
            <person name="Cheng J.F."/>
            <person name="Chen F."/>
            <person name="Bruce D."/>
            <person name="Goodwin L."/>
            <person name="Pitluck S."/>
            <person name="Ivanova N."/>
            <person name="Mavromatis K."/>
            <person name="Mikhailova N."/>
            <person name="Pati A."/>
            <person name="Chen A."/>
            <person name="Palaniappan K."/>
            <person name="Land M."/>
            <person name="Hauser L."/>
            <person name="Chang Y.J."/>
            <person name="Jeffries C.D."/>
            <person name="Chain P."/>
            <person name="Saunders E."/>
            <person name="Detter J.C."/>
            <person name="Brettin T."/>
            <person name="Rohde M."/>
            <person name="Goker M."/>
            <person name="Bristow J."/>
            <person name="Eisen J.A."/>
            <person name="Markowitz V."/>
            <person name="Hugenholtz P."/>
            <person name="Kyrpides N.C."/>
            <person name="Klenk H.P."/>
            <person name="Lucas S."/>
        </authorList>
    </citation>
    <scope>NUCLEOTIDE SEQUENCE [LARGE SCALE GENOMIC DNA]</scope>
    <source>
        <strain evidence="2">ATCC 43595 / DSM 2588 / LMG 13176 / NBRC 15968 / NCIMB 11800 / UQM 2034</strain>
    </source>
</reference>